<dbReference type="InterPro" id="IPR008271">
    <property type="entry name" value="Ser/Thr_kinase_AS"/>
</dbReference>
<dbReference type="GO" id="GO:0010389">
    <property type="term" value="P:regulation of G2/M transition of mitotic cell cycle"/>
    <property type="evidence" value="ECO:0007669"/>
    <property type="project" value="TreeGrafter"/>
</dbReference>
<evidence type="ECO:0000313" key="13">
    <source>
        <dbReference type="EMBL" id="CAL5141340.1"/>
    </source>
</evidence>
<evidence type="ECO:0000256" key="3">
    <source>
        <dbReference type="ARBA" id="ARBA00022527"/>
    </source>
</evidence>
<evidence type="ECO:0000256" key="1">
    <source>
        <dbReference type="ARBA" id="ARBA00006485"/>
    </source>
</evidence>
<dbReference type="InterPro" id="IPR011009">
    <property type="entry name" value="Kinase-like_dom_sf"/>
</dbReference>
<dbReference type="SUPFAM" id="SSF56112">
    <property type="entry name" value="Protein kinase-like (PK-like)"/>
    <property type="match status" value="1"/>
</dbReference>
<dbReference type="GO" id="GO:0005524">
    <property type="term" value="F:ATP binding"/>
    <property type="evidence" value="ECO:0007669"/>
    <property type="project" value="UniProtKB-UniRule"/>
</dbReference>
<dbReference type="InterPro" id="IPR000719">
    <property type="entry name" value="Prot_kinase_dom"/>
</dbReference>
<dbReference type="PROSITE" id="PS50011">
    <property type="entry name" value="PROTEIN_KINASE_DOM"/>
    <property type="match status" value="1"/>
</dbReference>
<dbReference type="Proteomes" id="UP001497525">
    <property type="component" value="Unassembled WGS sequence"/>
</dbReference>
<evidence type="ECO:0000256" key="5">
    <source>
        <dbReference type="ARBA" id="ARBA00022741"/>
    </source>
</evidence>
<sequence length="322" mass="36983">RLFRLTMDSFLFKEKYIKEKKIGSGTYGVVYRVRDKRNGKAFAVKKITVENFDDGIPASTIREVGILLELNIYKHPNIISIEEVIHRNSHISIVYEYADWDLKTFMEERHYPHSSPYSLSETSLPISLTVSFTKQLISALLFCHQHKVFHRDLKPSNILLTRDGWLKLADFGLARTYSIPHRTYCHEVVTLWYRAPELMLGTDKYDCLIDVWSLGCIVYEMITGKVLFPGDSEIDQLFIIFQVFGTPSEEDWAGVSEMPDFNSEFPKFKGSGLSKFKLPSSAKKLIQSALRMNPTERSSISQLNQSPFLQDAVIIPLALLKN</sequence>
<evidence type="ECO:0000256" key="7">
    <source>
        <dbReference type="ARBA" id="ARBA00022840"/>
    </source>
</evidence>
<keyword evidence="7 10" id="KW-0067">ATP-binding</keyword>
<dbReference type="PROSITE" id="PS00107">
    <property type="entry name" value="PROTEIN_KINASE_ATP"/>
    <property type="match status" value="1"/>
</dbReference>
<dbReference type="PANTHER" id="PTHR24056:SF550">
    <property type="entry name" value="CHROMOSOME UNDETERMINED SCAFFOLD_44, WHOLE GENOME SHOTGUN SEQUENCE"/>
    <property type="match status" value="1"/>
</dbReference>
<feature type="domain" description="Protein kinase" evidence="12">
    <location>
        <begin position="16"/>
        <end position="309"/>
    </location>
</feature>
<dbReference type="Gene3D" id="1.10.510.10">
    <property type="entry name" value="Transferase(Phosphotransferase) domain 1"/>
    <property type="match status" value="1"/>
</dbReference>
<reference evidence="13" key="1">
    <citation type="submission" date="2024-06" db="EMBL/GenBank/DDBJ databases">
        <authorList>
            <person name="Liu X."/>
            <person name="Lenzi L."/>
            <person name="Haldenby T S."/>
            <person name="Uol C."/>
        </authorList>
    </citation>
    <scope>NUCLEOTIDE SEQUENCE</scope>
</reference>
<dbReference type="SMART" id="SM00220">
    <property type="entry name" value="S_TKc"/>
    <property type="match status" value="1"/>
</dbReference>
<keyword evidence="4" id="KW-0808">Transferase</keyword>
<dbReference type="FunFam" id="3.30.200.20:FF:000124">
    <property type="entry name" value="Cyclin-dependent kinase 4"/>
    <property type="match status" value="1"/>
</dbReference>
<dbReference type="InterPro" id="IPR050108">
    <property type="entry name" value="CDK"/>
</dbReference>
<dbReference type="GO" id="GO:0010468">
    <property type="term" value="P:regulation of gene expression"/>
    <property type="evidence" value="ECO:0007669"/>
    <property type="project" value="TreeGrafter"/>
</dbReference>
<evidence type="ECO:0000259" key="12">
    <source>
        <dbReference type="PROSITE" id="PS50011"/>
    </source>
</evidence>
<keyword evidence="6" id="KW-0418">Kinase</keyword>
<organism evidence="13 14">
    <name type="scientific">Calicophoron daubneyi</name>
    <name type="common">Rumen fluke</name>
    <name type="synonym">Paramphistomum daubneyi</name>
    <dbReference type="NCBI Taxonomy" id="300641"/>
    <lineage>
        <taxon>Eukaryota</taxon>
        <taxon>Metazoa</taxon>
        <taxon>Spiralia</taxon>
        <taxon>Lophotrochozoa</taxon>
        <taxon>Platyhelminthes</taxon>
        <taxon>Trematoda</taxon>
        <taxon>Digenea</taxon>
        <taxon>Plagiorchiida</taxon>
        <taxon>Pronocephalata</taxon>
        <taxon>Paramphistomoidea</taxon>
        <taxon>Paramphistomidae</taxon>
        <taxon>Calicophoron</taxon>
    </lineage>
</organism>
<dbReference type="FunFam" id="1.10.510.10:FF:000611">
    <property type="entry name" value="CMGC family protein kinase"/>
    <property type="match status" value="1"/>
</dbReference>
<dbReference type="GO" id="GO:0004693">
    <property type="term" value="F:cyclin-dependent protein serine/threonine kinase activity"/>
    <property type="evidence" value="ECO:0007669"/>
    <property type="project" value="UniProtKB-EC"/>
</dbReference>
<dbReference type="Gene3D" id="3.30.200.20">
    <property type="entry name" value="Phosphorylase Kinase, domain 1"/>
    <property type="match status" value="1"/>
</dbReference>
<comment type="catalytic activity">
    <reaction evidence="8">
        <text>L-threonyl-[protein] + ATP = O-phospho-L-threonyl-[protein] + ADP + H(+)</text>
        <dbReference type="Rhea" id="RHEA:46608"/>
        <dbReference type="Rhea" id="RHEA-COMP:11060"/>
        <dbReference type="Rhea" id="RHEA-COMP:11605"/>
        <dbReference type="ChEBI" id="CHEBI:15378"/>
        <dbReference type="ChEBI" id="CHEBI:30013"/>
        <dbReference type="ChEBI" id="CHEBI:30616"/>
        <dbReference type="ChEBI" id="CHEBI:61977"/>
        <dbReference type="ChEBI" id="CHEBI:456216"/>
        <dbReference type="EC" id="2.7.11.22"/>
    </reaction>
</comment>
<gene>
    <name evidence="13" type="ORF">CDAUBV1_LOCUS16593</name>
</gene>
<evidence type="ECO:0000313" key="14">
    <source>
        <dbReference type="Proteomes" id="UP001497525"/>
    </source>
</evidence>
<dbReference type="GO" id="GO:0007165">
    <property type="term" value="P:signal transduction"/>
    <property type="evidence" value="ECO:0007669"/>
    <property type="project" value="TreeGrafter"/>
</dbReference>
<evidence type="ECO:0000256" key="8">
    <source>
        <dbReference type="ARBA" id="ARBA00047811"/>
    </source>
</evidence>
<feature type="non-terminal residue" evidence="13">
    <location>
        <position position="1"/>
    </location>
</feature>
<name>A0AAV2TVY9_CALDB</name>
<dbReference type="GO" id="GO:0000082">
    <property type="term" value="P:G1/S transition of mitotic cell cycle"/>
    <property type="evidence" value="ECO:0007669"/>
    <property type="project" value="TreeGrafter"/>
</dbReference>
<evidence type="ECO:0000256" key="11">
    <source>
        <dbReference type="RuleBase" id="RU000304"/>
    </source>
</evidence>
<keyword evidence="3 11" id="KW-0723">Serine/threonine-protein kinase</keyword>
<keyword evidence="5 10" id="KW-0547">Nucleotide-binding</keyword>
<accession>A0AAV2TVY9</accession>
<evidence type="ECO:0000256" key="2">
    <source>
        <dbReference type="ARBA" id="ARBA00012425"/>
    </source>
</evidence>
<evidence type="ECO:0000256" key="9">
    <source>
        <dbReference type="ARBA" id="ARBA00048367"/>
    </source>
</evidence>
<dbReference type="GO" id="GO:0030332">
    <property type="term" value="F:cyclin binding"/>
    <property type="evidence" value="ECO:0007669"/>
    <property type="project" value="TreeGrafter"/>
</dbReference>
<dbReference type="GO" id="GO:0005634">
    <property type="term" value="C:nucleus"/>
    <property type="evidence" value="ECO:0007669"/>
    <property type="project" value="TreeGrafter"/>
</dbReference>
<dbReference type="PROSITE" id="PS00108">
    <property type="entry name" value="PROTEIN_KINASE_ST"/>
    <property type="match status" value="1"/>
</dbReference>
<evidence type="ECO:0000256" key="4">
    <source>
        <dbReference type="ARBA" id="ARBA00022679"/>
    </source>
</evidence>
<comment type="catalytic activity">
    <reaction evidence="9">
        <text>L-seryl-[protein] + ATP = O-phospho-L-seryl-[protein] + ADP + H(+)</text>
        <dbReference type="Rhea" id="RHEA:17989"/>
        <dbReference type="Rhea" id="RHEA-COMP:9863"/>
        <dbReference type="Rhea" id="RHEA-COMP:11604"/>
        <dbReference type="ChEBI" id="CHEBI:15378"/>
        <dbReference type="ChEBI" id="CHEBI:29999"/>
        <dbReference type="ChEBI" id="CHEBI:30616"/>
        <dbReference type="ChEBI" id="CHEBI:83421"/>
        <dbReference type="ChEBI" id="CHEBI:456216"/>
        <dbReference type="EC" id="2.7.11.22"/>
    </reaction>
</comment>
<evidence type="ECO:0000256" key="6">
    <source>
        <dbReference type="ARBA" id="ARBA00022777"/>
    </source>
</evidence>
<dbReference type="Pfam" id="PF00069">
    <property type="entry name" value="Pkinase"/>
    <property type="match status" value="1"/>
</dbReference>
<dbReference type="AlphaFoldDB" id="A0AAV2TVY9"/>
<feature type="binding site" evidence="10">
    <location>
        <position position="46"/>
    </location>
    <ligand>
        <name>ATP</name>
        <dbReference type="ChEBI" id="CHEBI:30616"/>
    </ligand>
</feature>
<comment type="similarity">
    <text evidence="1">Belongs to the protein kinase superfamily. CMGC Ser/Thr protein kinase family. CDC2/CDKX subfamily.</text>
</comment>
<comment type="caution">
    <text evidence="13">The sequence shown here is derived from an EMBL/GenBank/DDBJ whole genome shotgun (WGS) entry which is preliminary data.</text>
</comment>
<dbReference type="InterPro" id="IPR017441">
    <property type="entry name" value="Protein_kinase_ATP_BS"/>
</dbReference>
<dbReference type="GO" id="GO:0005737">
    <property type="term" value="C:cytoplasm"/>
    <property type="evidence" value="ECO:0007669"/>
    <property type="project" value="TreeGrafter"/>
</dbReference>
<dbReference type="CDD" id="cd07829">
    <property type="entry name" value="STKc_CDK_like"/>
    <property type="match status" value="1"/>
</dbReference>
<proteinExistence type="inferred from homology"/>
<dbReference type="PANTHER" id="PTHR24056">
    <property type="entry name" value="CELL DIVISION PROTEIN KINASE"/>
    <property type="match status" value="1"/>
</dbReference>
<evidence type="ECO:0000256" key="10">
    <source>
        <dbReference type="PROSITE-ProRule" id="PRU10141"/>
    </source>
</evidence>
<protein>
    <recommendedName>
        <fullName evidence="2">cyclin-dependent kinase</fullName>
        <ecNumber evidence="2">2.7.11.22</ecNumber>
    </recommendedName>
</protein>
<dbReference type="GO" id="GO:0000307">
    <property type="term" value="C:cyclin-dependent protein kinase holoenzyme complex"/>
    <property type="evidence" value="ECO:0007669"/>
    <property type="project" value="TreeGrafter"/>
</dbReference>
<dbReference type="EMBL" id="CAXLJL010000856">
    <property type="protein sequence ID" value="CAL5141340.1"/>
    <property type="molecule type" value="Genomic_DNA"/>
</dbReference>
<dbReference type="EC" id="2.7.11.22" evidence="2"/>